<dbReference type="PROSITE" id="PS50038">
    <property type="entry name" value="FZ"/>
    <property type="match status" value="1"/>
</dbReference>
<feature type="disulfide bond" evidence="10">
    <location>
        <begin position="455"/>
        <end position="479"/>
    </location>
</feature>
<evidence type="ECO:0000256" key="2">
    <source>
        <dbReference type="ARBA" id="ARBA00008077"/>
    </source>
</evidence>
<feature type="transmembrane region" description="Helical" evidence="11">
    <location>
        <begin position="832"/>
        <end position="852"/>
    </location>
</feature>
<feature type="transmembrane region" description="Helical" evidence="11">
    <location>
        <begin position="644"/>
        <end position="669"/>
    </location>
</feature>
<evidence type="ECO:0000256" key="6">
    <source>
        <dbReference type="ARBA" id="ARBA00022989"/>
    </source>
</evidence>
<keyword evidence="5 11" id="KW-0812">Transmembrane</keyword>
<gene>
    <name evidence="14" type="ORF">EDS130_LOCUS1165</name>
</gene>
<feature type="disulfide bond" evidence="10">
    <location>
        <begin position="386"/>
        <end position="432"/>
    </location>
</feature>
<dbReference type="AlphaFoldDB" id="A0A813NEG9"/>
<dbReference type="Gene3D" id="1.10.2000.10">
    <property type="entry name" value="Frizzled cysteine-rich domain"/>
    <property type="match status" value="1"/>
</dbReference>
<dbReference type="PROSITE" id="PS50261">
    <property type="entry name" value="G_PROTEIN_RECEP_F2_4"/>
    <property type="match status" value="1"/>
</dbReference>
<feature type="transmembrane region" description="Helical" evidence="11">
    <location>
        <begin position="586"/>
        <end position="609"/>
    </location>
</feature>
<comment type="caution">
    <text evidence="10">Lacks conserved residue(s) required for the propagation of feature annotation.</text>
</comment>
<dbReference type="Gene3D" id="3.90.245.10">
    <property type="entry name" value="Ribonucleoside hydrolase-like"/>
    <property type="match status" value="1"/>
</dbReference>
<feature type="transmembrane region" description="Helical" evidence="11">
    <location>
        <begin position="771"/>
        <end position="794"/>
    </location>
</feature>
<dbReference type="InterPro" id="IPR001910">
    <property type="entry name" value="Inosine/uridine_hydrolase_dom"/>
</dbReference>
<dbReference type="GO" id="GO:0042813">
    <property type="term" value="F:Wnt receptor activity"/>
    <property type="evidence" value="ECO:0007669"/>
    <property type="project" value="TreeGrafter"/>
</dbReference>
<dbReference type="InterPro" id="IPR017981">
    <property type="entry name" value="GPCR_2-like_7TM"/>
</dbReference>
<comment type="similarity">
    <text evidence="3">Belongs to the IUNH family.</text>
</comment>
<dbReference type="SUPFAM" id="SSF63501">
    <property type="entry name" value="Frizzled cysteine-rich domain"/>
    <property type="match status" value="1"/>
</dbReference>
<evidence type="ECO:0000256" key="5">
    <source>
        <dbReference type="ARBA" id="ARBA00022692"/>
    </source>
</evidence>
<evidence type="ECO:0000256" key="10">
    <source>
        <dbReference type="PROSITE-ProRule" id="PRU00090"/>
    </source>
</evidence>
<dbReference type="PANTHER" id="PTHR11309">
    <property type="entry name" value="FRIZZLED"/>
    <property type="match status" value="1"/>
</dbReference>
<dbReference type="InterPro" id="IPR015526">
    <property type="entry name" value="Frizzled/SFRP"/>
</dbReference>
<dbReference type="InterPro" id="IPR000539">
    <property type="entry name" value="Frizzled/Smoothened_7TM"/>
</dbReference>
<keyword evidence="4" id="KW-0217">Developmental protein</keyword>
<comment type="caution">
    <text evidence="14">The sequence shown here is derived from an EMBL/GenBank/DDBJ whole genome shotgun (WGS) entry which is preliminary data.</text>
</comment>
<dbReference type="InterPro" id="IPR036452">
    <property type="entry name" value="Ribo_hydro-like"/>
</dbReference>
<feature type="transmembrane region" description="Helical" evidence="11">
    <location>
        <begin position="336"/>
        <end position="352"/>
    </location>
</feature>
<dbReference type="GO" id="GO:0005886">
    <property type="term" value="C:plasma membrane"/>
    <property type="evidence" value="ECO:0007669"/>
    <property type="project" value="TreeGrafter"/>
</dbReference>
<dbReference type="SMART" id="SM00063">
    <property type="entry name" value="FRI"/>
    <property type="match status" value="1"/>
</dbReference>
<dbReference type="GO" id="GO:0017147">
    <property type="term" value="F:Wnt-protein binding"/>
    <property type="evidence" value="ECO:0007669"/>
    <property type="project" value="TreeGrafter"/>
</dbReference>
<evidence type="ECO:0000256" key="8">
    <source>
        <dbReference type="ARBA" id="ARBA00023157"/>
    </source>
</evidence>
<evidence type="ECO:0000256" key="4">
    <source>
        <dbReference type="ARBA" id="ARBA00022473"/>
    </source>
</evidence>
<dbReference type="InterPro" id="IPR036790">
    <property type="entry name" value="Frizzled_dom_sf"/>
</dbReference>
<dbReference type="Gene3D" id="1.20.1070.10">
    <property type="entry name" value="Rhodopsin 7-helix transmembrane proteins"/>
    <property type="match status" value="1"/>
</dbReference>
<sequence length="876" mass="99572">MNTPTNPLKLVIDTDPGIDDCHAIMMALSHPNVQILGISIVTGNTSLVNGIRNVHYLLHAFNRTDIPVFRGADRAIDGRQKYAPHVHGEDGFGNAVGDKHIDIDLLSAEPAAVALTRLARENKGELVVAAIGPLTNIFLAHRLDPDFNRNLKTLYIMGGNCTVPKFQTLSIGIEFNFAADPLAASRVLEEFQTKMRIITFELTCMSTIPFEKLETDFLRKKHTTRTRLFIEISQFLIDFAKTIENDPELFTGLNSCDAVCMACVLDESIIKEVKHVYACVEPFGAVASGHMISDCLPFCSVEVRYNISNEKKTKQDEDIILEEGATLAFINFIRKYLFMHLHIFLFFLIILHCQSNDFFSKLPMGASSSNGGTLNQCVEMSSTRPCASMPWNMTIFPNLLGHTRAEEADYDMAFFLPLFNVNCSKSLKYFICSVYTPICAPLPTLSALKPCRNLCEEARRGCESIMKQFGYSWPQALRCPQYPTEQPCFEAPKDQNQQIISSRDDFYTDDSCTKEFRTTQPELKYKLDNDLNCAMPCNRSLFTTDQVYLVRHYVGVLAILCLLSTLFTIITYSIDLSRFRYPERPILFLSICYFIVACAYVGGFVDYFYGSNIVCNTEEFSYTGQTRFLVQGTHNKLCVLTFLLIYYFGMASMIWWVILTLTWFLAAGLKWGHEAIESQSVYFHLASWGIPACLSVALISKRSMDGDYLTGVCYTGLNDPNVQRGFILVPICIFLCVGLCFLLSGFISVFKIRTVMKHEGTKTDKLERFMVRIGTFSVVYIIPQVILIICLFYEQKNYLNWLQTWKVEQKFCTNIRDCQINDNQKLRPRYEIFMIKYTCMLAIGIISSGWVLNSKTIASWSKFFSRRRRSSGSELL</sequence>
<feature type="transmembrane region" description="Helical" evidence="11">
    <location>
        <begin position="727"/>
        <end position="750"/>
    </location>
</feature>
<evidence type="ECO:0000256" key="3">
    <source>
        <dbReference type="ARBA" id="ARBA00009176"/>
    </source>
</evidence>
<dbReference type="OrthoDB" id="10053709at2759"/>
<dbReference type="SUPFAM" id="SSF53590">
    <property type="entry name" value="Nucleoside hydrolase"/>
    <property type="match status" value="1"/>
</dbReference>
<organism evidence="14 15">
    <name type="scientific">Adineta ricciae</name>
    <name type="common">Rotifer</name>
    <dbReference type="NCBI Taxonomy" id="249248"/>
    <lineage>
        <taxon>Eukaryota</taxon>
        <taxon>Metazoa</taxon>
        <taxon>Spiralia</taxon>
        <taxon>Gnathifera</taxon>
        <taxon>Rotifera</taxon>
        <taxon>Eurotatoria</taxon>
        <taxon>Bdelloidea</taxon>
        <taxon>Adinetida</taxon>
        <taxon>Adinetidae</taxon>
        <taxon>Adineta</taxon>
    </lineage>
</organism>
<dbReference type="GO" id="GO:0016799">
    <property type="term" value="F:hydrolase activity, hydrolyzing N-glycosyl compounds"/>
    <property type="evidence" value="ECO:0007669"/>
    <property type="project" value="InterPro"/>
</dbReference>
<dbReference type="SMART" id="SM01330">
    <property type="entry name" value="Frizzled"/>
    <property type="match status" value="1"/>
</dbReference>
<evidence type="ECO:0000256" key="7">
    <source>
        <dbReference type="ARBA" id="ARBA00023136"/>
    </source>
</evidence>
<protein>
    <submittedName>
        <fullName evidence="14">Uncharacterized protein</fullName>
    </submittedName>
</protein>
<keyword evidence="6 11" id="KW-1133">Transmembrane helix</keyword>
<evidence type="ECO:0000256" key="1">
    <source>
        <dbReference type="ARBA" id="ARBA00004141"/>
    </source>
</evidence>
<reference evidence="14" key="1">
    <citation type="submission" date="2021-02" db="EMBL/GenBank/DDBJ databases">
        <authorList>
            <person name="Nowell W R."/>
        </authorList>
    </citation>
    <scope>NUCLEOTIDE SEQUENCE</scope>
</reference>
<evidence type="ECO:0000259" key="12">
    <source>
        <dbReference type="PROSITE" id="PS50038"/>
    </source>
</evidence>
<evidence type="ECO:0000313" key="15">
    <source>
        <dbReference type="Proteomes" id="UP000663852"/>
    </source>
</evidence>
<evidence type="ECO:0000256" key="9">
    <source>
        <dbReference type="ARBA" id="ARBA00023170"/>
    </source>
</evidence>
<comment type="similarity">
    <text evidence="2">Belongs to the G-protein coupled receptor Fz/Smo family.</text>
</comment>
<dbReference type="PANTHER" id="PTHR11309:SF47">
    <property type="entry name" value="FRIZZLED"/>
    <property type="match status" value="1"/>
</dbReference>
<evidence type="ECO:0000256" key="11">
    <source>
        <dbReference type="SAM" id="Phobius"/>
    </source>
</evidence>
<keyword evidence="7 11" id="KW-0472">Membrane</keyword>
<evidence type="ECO:0000313" key="14">
    <source>
        <dbReference type="EMBL" id="CAF0732090.1"/>
    </source>
</evidence>
<dbReference type="EMBL" id="CAJNOJ010000003">
    <property type="protein sequence ID" value="CAF0732090.1"/>
    <property type="molecule type" value="Genomic_DNA"/>
</dbReference>
<dbReference type="PRINTS" id="PR00489">
    <property type="entry name" value="FRIZZLED"/>
</dbReference>
<feature type="domain" description="FZ" evidence="12">
    <location>
        <begin position="372"/>
        <end position="491"/>
    </location>
</feature>
<dbReference type="Pfam" id="PF01156">
    <property type="entry name" value="IU_nuc_hydro"/>
    <property type="match status" value="1"/>
</dbReference>
<proteinExistence type="inferred from homology"/>
<accession>A0A813NEG9</accession>
<evidence type="ECO:0000259" key="13">
    <source>
        <dbReference type="PROSITE" id="PS50261"/>
    </source>
</evidence>
<keyword evidence="9" id="KW-0675">Receptor</keyword>
<dbReference type="GO" id="GO:0035567">
    <property type="term" value="P:non-canonical Wnt signaling pathway"/>
    <property type="evidence" value="ECO:0007669"/>
    <property type="project" value="TreeGrafter"/>
</dbReference>
<dbReference type="Proteomes" id="UP000663852">
    <property type="component" value="Unassembled WGS sequence"/>
</dbReference>
<feature type="transmembrane region" description="Helical" evidence="11">
    <location>
        <begin position="553"/>
        <end position="574"/>
    </location>
</feature>
<dbReference type="InterPro" id="IPR020067">
    <property type="entry name" value="Frizzled_dom"/>
</dbReference>
<keyword evidence="8 10" id="KW-1015">Disulfide bond</keyword>
<comment type="subcellular location">
    <subcellularLocation>
        <location evidence="1">Membrane</location>
        <topology evidence="1">Multi-pass membrane protein</topology>
    </subcellularLocation>
</comment>
<dbReference type="GO" id="GO:0060070">
    <property type="term" value="P:canonical Wnt signaling pathway"/>
    <property type="evidence" value="ECO:0007669"/>
    <property type="project" value="TreeGrafter"/>
</dbReference>
<dbReference type="Pfam" id="PF01534">
    <property type="entry name" value="Frizzled"/>
    <property type="match status" value="1"/>
</dbReference>
<name>A0A813NEG9_ADIRI</name>
<feature type="domain" description="G-protein coupled receptors family 2 profile 2" evidence="13">
    <location>
        <begin position="547"/>
        <end position="815"/>
    </location>
</feature>
<dbReference type="Pfam" id="PF01392">
    <property type="entry name" value="Fz"/>
    <property type="match status" value="1"/>
</dbReference>